<feature type="domain" description="Guanylate cyclase" evidence="14">
    <location>
        <begin position="177"/>
        <end position="304"/>
    </location>
</feature>
<evidence type="ECO:0000313" key="16">
    <source>
        <dbReference type="Proteomes" id="UP000249239"/>
    </source>
</evidence>
<gene>
    <name evidence="15" type="ORF">LX69_02345</name>
</gene>
<dbReference type="InterPro" id="IPR001789">
    <property type="entry name" value="Sig_transdc_resp-reg_receiver"/>
</dbReference>
<keyword evidence="8" id="KW-0460">Magnesium</keyword>
<dbReference type="Pfam" id="PF00211">
    <property type="entry name" value="Guanylate_cyc"/>
    <property type="match status" value="1"/>
</dbReference>
<evidence type="ECO:0000256" key="12">
    <source>
        <dbReference type="PROSITE-ProRule" id="PRU00169"/>
    </source>
</evidence>
<comment type="catalytic activity">
    <reaction evidence="1">
        <text>ATP = 3',5'-cyclic AMP + diphosphate</text>
        <dbReference type="Rhea" id="RHEA:15389"/>
        <dbReference type="ChEBI" id="CHEBI:30616"/>
        <dbReference type="ChEBI" id="CHEBI:33019"/>
        <dbReference type="ChEBI" id="CHEBI:58165"/>
        <dbReference type="EC" id="4.6.1.1"/>
    </reaction>
</comment>
<dbReference type="GO" id="GO:0005524">
    <property type="term" value="F:ATP binding"/>
    <property type="evidence" value="ECO:0007669"/>
    <property type="project" value="UniProtKB-KW"/>
</dbReference>
<evidence type="ECO:0000256" key="7">
    <source>
        <dbReference type="ARBA" id="ARBA00022840"/>
    </source>
</evidence>
<dbReference type="Gene3D" id="3.40.50.2300">
    <property type="match status" value="1"/>
</dbReference>
<evidence type="ECO:0000256" key="2">
    <source>
        <dbReference type="ARBA" id="ARBA00004141"/>
    </source>
</evidence>
<dbReference type="PROSITE" id="PS50125">
    <property type="entry name" value="GUANYLATE_CYCLASE_2"/>
    <property type="match status" value="1"/>
</dbReference>
<evidence type="ECO:0000256" key="4">
    <source>
        <dbReference type="ARBA" id="ARBA00022692"/>
    </source>
</evidence>
<dbReference type="Proteomes" id="UP000249239">
    <property type="component" value="Unassembled WGS sequence"/>
</dbReference>
<dbReference type="EC" id="4.6.1.1" evidence="3"/>
<organism evidence="15 16">
    <name type="scientific">Breznakibacter xylanolyticus</name>
    <dbReference type="NCBI Taxonomy" id="990"/>
    <lineage>
        <taxon>Bacteria</taxon>
        <taxon>Pseudomonadati</taxon>
        <taxon>Bacteroidota</taxon>
        <taxon>Bacteroidia</taxon>
        <taxon>Marinilabiliales</taxon>
        <taxon>Marinilabiliaceae</taxon>
        <taxon>Breznakibacter</taxon>
    </lineage>
</organism>
<dbReference type="AlphaFoldDB" id="A0A2W7N375"/>
<reference evidence="15 16" key="1">
    <citation type="submission" date="2018-06" db="EMBL/GenBank/DDBJ databases">
        <title>Genomic Encyclopedia of Archaeal and Bacterial Type Strains, Phase II (KMG-II): from individual species to whole genera.</title>
        <authorList>
            <person name="Goeker M."/>
        </authorList>
    </citation>
    <scope>NUCLEOTIDE SEQUENCE [LARGE SCALE GENOMIC DNA]</scope>
    <source>
        <strain evidence="15 16">DSM 6779</strain>
    </source>
</reference>
<dbReference type="SMART" id="SM00448">
    <property type="entry name" value="REC"/>
    <property type="match status" value="1"/>
</dbReference>
<keyword evidence="16" id="KW-1185">Reference proteome</keyword>
<keyword evidence="5" id="KW-0479">Metal-binding</keyword>
<keyword evidence="11" id="KW-0456">Lyase</keyword>
<dbReference type="Pfam" id="PF00072">
    <property type="entry name" value="Response_reg"/>
    <property type="match status" value="1"/>
</dbReference>
<dbReference type="SUPFAM" id="SSF55073">
    <property type="entry name" value="Nucleotide cyclase"/>
    <property type="match status" value="1"/>
</dbReference>
<comment type="subcellular location">
    <subcellularLocation>
        <location evidence="2">Membrane</location>
        <topology evidence="2">Multi-pass membrane protein</topology>
    </subcellularLocation>
</comment>
<dbReference type="CDD" id="cd07302">
    <property type="entry name" value="CHD"/>
    <property type="match status" value="1"/>
</dbReference>
<dbReference type="InterPro" id="IPR029787">
    <property type="entry name" value="Nucleotide_cyclase"/>
</dbReference>
<dbReference type="OrthoDB" id="9806704at2"/>
<protein>
    <recommendedName>
        <fullName evidence="3">adenylate cyclase</fullName>
        <ecNumber evidence="3">4.6.1.1</ecNumber>
    </recommendedName>
</protein>
<dbReference type="SMART" id="SM00044">
    <property type="entry name" value="CYCc"/>
    <property type="match status" value="1"/>
</dbReference>
<evidence type="ECO:0000256" key="5">
    <source>
        <dbReference type="ARBA" id="ARBA00022723"/>
    </source>
</evidence>
<dbReference type="GO" id="GO:0009190">
    <property type="term" value="P:cyclic nucleotide biosynthetic process"/>
    <property type="evidence" value="ECO:0007669"/>
    <property type="project" value="InterPro"/>
</dbReference>
<evidence type="ECO:0000256" key="6">
    <source>
        <dbReference type="ARBA" id="ARBA00022741"/>
    </source>
</evidence>
<sequence length="375" mass="42862">MSAVKILIVDDMRIISELIASLLNELNEPFQYLFAMNGKEACKMAHAARPDLVIMDWEMPEMSGYEALQRMKKNDALKDIPVIISSGFTESENIRLALEAGAIDYIRKPIDGIELIARVRSVLALTSAYNKLREQTVLLNHERQRTHNIIKGYLPESVVKEILNDGFVKPRRYKEVSVLFADLVDFTTTTNSMSPKCMFNELNSLFPAFDEIMHYHGCEKIKTIGDAYLASCGFPEAEPLHAVKLARAAVDMINFVSLRNKKHPTRWRLRIGIHSGDMFAGLIGRENYHFDVFGDTINTAARMQQHADPMQINLSEKTNELVRDYFKTIERVPLKVKGKGVQKMFYLYRPIVDTEFYHQSFDEHPLVSIVMPNGQ</sequence>
<dbReference type="SUPFAM" id="SSF52172">
    <property type="entry name" value="CheY-like"/>
    <property type="match status" value="1"/>
</dbReference>
<proteinExistence type="predicted"/>
<keyword evidence="10" id="KW-0472">Membrane</keyword>
<keyword evidence="7" id="KW-0067">ATP-binding</keyword>
<dbReference type="GO" id="GO:0016020">
    <property type="term" value="C:membrane"/>
    <property type="evidence" value="ECO:0007669"/>
    <property type="project" value="UniProtKB-SubCell"/>
</dbReference>
<dbReference type="GO" id="GO:0046872">
    <property type="term" value="F:metal ion binding"/>
    <property type="evidence" value="ECO:0007669"/>
    <property type="project" value="UniProtKB-KW"/>
</dbReference>
<comment type="caution">
    <text evidence="15">The sequence shown here is derived from an EMBL/GenBank/DDBJ whole genome shotgun (WGS) entry which is preliminary data.</text>
</comment>
<dbReference type="EMBL" id="QKZK01000019">
    <property type="protein sequence ID" value="PZX14521.1"/>
    <property type="molecule type" value="Genomic_DNA"/>
</dbReference>
<dbReference type="Gene3D" id="3.30.70.1230">
    <property type="entry name" value="Nucleotide cyclase"/>
    <property type="match status" value="1"/>
</dbReference>
<evidence type="ECO:0000259" key="14">
    <source>
        <dbReference type="PROSITE" id="PS50125"/>
    </source>
</evidence>
<keyword evidence="9" id="KW-1133">Transmembrane helix</keyword>
<dbReference type="PANTHER" id="PTHR45627:SF12">
    <property type="entry name" value="ADENYLATE CYCLASE TYPE 2"/>
    <property type="match status" value="1"/>
</dbReference>
<dbReference type="PROSITE" id="PS50110">
    <property type="entry name" value="RESPONSE_REGULATORY"/>
    <property type="match status" value="1"/>
</dbReference>
<evidence type="ECO:0000256" key="3">
    <source>
        <dbReference type="ARBA" id="ARBA00012201"/>
    </source>
</evidence>
<dbReference type="RefSeq" id="WP_111446202.1">
    <property type="nucleotide sequence ID" value="NZ_QKZK01000019.1"/>
</dbReference>
<evidence type="ECO:0000256" key="10">
    <source>
        <dbReference type="ARBA" id="ARBA00023136"/>
    </source>
</evidence>
<keyword evidence="12" id="KW-0597">Phosphoprotein</keyword>
<dbReference type="InterPro" id="IPR001054">
    <property type="entry name" value="A/G_cyclase"/>
</dbReference>
<evidence type="ECO:0000256" key="1">
    <source>
        <dbReference type="ARBA" id="ARBA00001593"/>
    </source>
</evidence>
<feature type="modified residue" description="4-aspartylphosphate" evidence="12">
    <location>
        <position position="56"/>
    </location>
</feature>
<evidence type="ECO:0000259" key="13">
    <source>
        <dbReference type="PROSITE" id="PS50110"/>
    </source>
</evidence>
<evidence type="ECO:0000256" key="9">
    <source>
        <dbReference type="ARBA" id="ARBA00022989"/>
    </source>
</evidence>
<evidence type="ECO:0000256" key="8">
    <source>
        <dbReference type="ARBA" id="ARBA00022842"/>
    </source>
</evidence>
<dbReference type="PANTHER" id="PTHR45627">
    <property type="entry name" value="ADENYLATE CYCLASE TYPE 1"/>
    <property type="match status" value="1"/>
</dbReference>
<keyword evidence="4" id="KW-0812">Transmembrane</keyword>
<evidence type="ECO:0000256" key="11">
    <source>
        <dbReference type="ARBA" id="ARBA00023239"/>
    </source>
</evidence>
<feature type="domain" description="Response regulatory" evidence="13">
    <location>
        <begin position="5"/>
        <end position="123"/>
    </location>
</feature>
<keyword evidence="6" id="KW-0547">Nucleotide-binding</keyword>
<dbReference type="GO" id="GO:0000160">
    <property type="term" value="P:phosphorelay signal transduction system"/>
    <property type="evidence" value="ECO:0007669"/>
    <property type="project" value="InterPro"/>
</dbReference>
<evidence type="ECO:0000313" key="15">
    <source>
        <dbReference type="EMBL" id="PZX14521.1"/>
    </source>
</evidence>
<dbReference type="GO" id="GO:0004016">
    <property type="term" value="F:adenylate cyclase activity"/>
    <property type="evidence" value="ECO:0007669"/>
    <property type="project" value="UniProtKB-EC"/>
</dbReference>
<dbReference type="InterPro" id="IPR011006">
    <property type="entry name" value="CheY-like_superfamily"/>
</dbReference>
<accession>A0A2W7N375</accession>
<name>A0A2W7N375_9BACT</name>